<feature type="transmembrane region" description="Helical" evidence="1">
    <location>
        <begin position="135"/>
        <end position="155"/>
    </location>
</feature>
<feature type="transmembrane region" description="Helical" evidence="1">
    <location>
        <begin position="430"/>
        <end position="448"/>
    </location>
</feature>
<gene>
    <name evidence="2" type="ORF">SAMN05421781_2509</name>
</gene>
<keyword evidence="1" id="KW-0472">Membrane</keyword>
<keyword evidence="1" id="KW-1133">Transmembrane helix</keyword>
<feature type="transmembrane region" description="Helical" evidence="1">
    <location>
        <begin position="194"/>
        <end position="222"/>
    </location>
</feature>
<dbReference type="Proteomes" id="UP000199488">
    <property type="component" value="Unassembled WGS sequence"/>
</dbReference>
<evidence type="ECO:0000256" key="1">
    <source>
        <dbReference type="SAM" id="Phobius"/>
    </source>
</evidence>
<dbReference type="InterPro" id="IPR031617">
    <property type="entry name" value="PelG"/>
</dbReference>
<accession>A0A1H2WW22</accession>
<feature type="transmembrane region" description="Helical" evidence="1">
    <location>
        <begin position="243"/>
        <end position="263"/>
    </location>
</feature>
<name>A0A1H2WW22_9BACI</name>
<reference evidence="2 3" key="1">
    <citation type="submission" date="2016-10" db="EMBL/GenBank/DDBJ databases">
        <authorList>
            <person name="de Groot N.N."/>
        </authorList>
    </citation>
    <scope>NUCLEOTIDE SEQUENCE [LARGE SCALE GENOMIC DNA]</scope>
    <source>
        <strain evidence="2 3">DSM 23126</strain>
    </source>
</reference>
<keyword evidence="1" id="KW-0812">Transmembrane</keyword>
<feature type="transmembrane region" description="Helical" evidence="1">
    <location>
        <begin position="162"/>
        <end position="182"/>
    </location>
</feature>
<feature type="transmembrane region" description="Helical" evidence="1">
    <location>
        <begin position="374"/>
        <end position="399"/>
    </location>
</feature>
<dbReference type="OrthoDB" id="37830at2"/>
<feature type="transmembrane region" description="Helical" evidence="1">
    <location>
        <begin position="111"/>
        <end position="129"/>
    </location>
</feature>
<dbReference type="RefSeq" id="WP_091615704.1">
    <property type="nucleotide sequence ID" value="NZ_FNNC01000006.1"/>
</dbReference>
<dbReference type="AlphaFoldDB" id="A0A1H2WW22"/>
<feature type="transmembrane region" description="Helical" evidence="1">
    <location>
        <begin position="406"/>
        <end position="424"/>
    </location>
</feature>
<sequence>MAGIGFKLQQLFQEDYFSSRMKAYAFAGLVTAGPWIVVIATIAMIQWFSMVFLPVTLQERELFNLSISYSFIFSQVLFGIQQLVVTRYVADLFYENKTNKVFPTFLGMTKVTLFLAVTAWLIFIWISSLPFLYELLLLVLFVTINLIWVLFLFLSAAKFYQAVAYSFLSGAVIAVGMVFLLGRSAEAFTFIPHATSFMLVLGFTSGMVITLFGLLFSMLITFPLHTSDSQFQYISYFDKYPTLFWTGFLYNVGIWVCNWIIWFGEGRSILLDSFVYNRVYDTAIFWSYLTIIPTLIIFVVSVETRFYERYRSFYGYINQGGTLQQIKTAKESMQYVLRQELERLVRSQGLISIVIILSIGYVTTFIPIEDDIISIFRFTTVGAFSNALVLVLTLILLYFEDRRGAMITSILFFSLNAVLTFLLLPLGYNGYGLSFALGSSGALLFALLRLTYFIEKVDYFAFCNPNNLERPNPPTLFTKMSQWMNKRTIL</sequence>
<evidence type="ECO:0000313" key="2">
    <source>
        <dbReference type="EMBL" id="SDW84444.1"/>
    </source>
</evidence>
<keyword evidence="3" id="KW-1185">Reference proteome</keyword>
<protein>
    <submittedName>
        <fullName evidence="2">Uncharacterized membrane protein</fullName>
    </submittedName>
</protein>
<organism evidence="2 3">
    <name type="scientific">Marinococcus luteus</name>
    <dbReference type="NCBI Taxonomy" id="1122204"/>
    <lineage>
        <taxon>Bacteria</taxon>
        <taxon>Bacillati</taxon>
        <taxon>Bacillota</taxon>
        <taxon>Bacilli</taxon>
        <taxon>Bacillales</taxon>
        <taxon>Bacillaceae</taxon>
        <taxon>Marinococcus</taxon>
    </lineage>
</organism>
<evidence type="ECO:0000313" key="3">
    <source>
        <dbReference type="Proteomes" id="UP000199488"/>
    </source>
</evidence>
<feature type="transmembrane region" description="Helical" evidence="1">
    <location>
        <begin position="67"/>
        <end position="90"/>
    </location>
</feature>
<feature type="transmembrane region" description="Helical" evidence="1">
    <location>
        <begin position="283"/>
        <end position="302"/>
    </location>
</feature>
<dbReference type="Pfam" id="PF16933">
    <property type="entry name" value="PelG"/>
    <property type="match status" value="1"/>
</dbReference>
<proteinExistence type="predicted"/>
<feature type="transmembrane region" description="Helical" evidence="1">
    <location>
        <begin position="349"/>
        <end position="368"/>
    </location>
</feature>
<dbReference type="EMBL" id="FNNC01000006">
    <property type="protein sequence ID" value="SDW84444.1"/>
    <property type="molecule type" value="Genomic_DNA"/>
</dbReference>
<dbReference type="STRING" id="1122204.SAMN05421781_2509"/>
<feature type="transmembrane region" description="Helical" evidence="1">
    <location>
        <begin position="23"/>
        <end position="47"/>
    </location>
</feature>